<protein>
    <submittedName>
        <fullName evidence="3">Uncharacterized protein</fullName>
    </submittedName>
</protein>
<dbReference type="Proteomes" id="UP001283361">
    <property type="component" value="Unassembled WGS sequence"/>
</dbReference>
<keyword evidence="4" id="KW-1185">Reference proteome</keyword>
<gene>
    <name evidence="3" type="ORF">RRG08_008981</name>
</gene>
<feature type="region of interest" description="Disordered" evidence="2">
    <location>
        <begin position="73"/>
        <end position="114"/>
    </location>
</feature>
<accession>A0AAE1DYS9</accession>
<feature type="coiled-coil region" evidence="1">
    <location>
        <begin position="12"/>
        <end position="46"/>
    </location>
</feature>
<comment type="caution">
    <text evidence="3">The sequence shown here is derived from an EMBL/GenBank/DDBJ whole genome shotgun (WGS) entry which is preliminary data.</text>
</comment>
<keyword evidence="1" id="KW-0175">Coiled coil</keyword>
<organism evidence="3 4">
    <name type="scientific">Elysia crispata</name>
    <name type="common">lettuce slug</name>
    <dbReference type="NCBI Taxonomy" id="231223"/>
    <lineage>
        <taxon>Eukaryota</taxon>
        <taxon>Metazoa</taxon>
        <taxon>Spiralia</taxon>
        <taxon>Lophotrochozoa</taxon>
        <taxon>Mollusca</taxon>
        <taxon>Gastropoda</taxon>
        <taxon>Heterobranchia</taxon>
        <taxon>Euthyneura</taxon>
        <taxon>Panpulmonata</taxon>
        <taxon>Sacoglossa</taxon>
        <taxon>Placobranchoidea</taxon>
        <taxon>Plakobranchidae</taxon>
        <taxon>Elysia</taxon>
    </lineage>
</organism>
<evidence type="ECO:0000313" key="4">
    <source>
        <dbReference type="Proteomes" id="UP001283361"/>
    </source>
</evidence>
<name>A0AAE1DYS9_9GAST</name>
<dbReference type="EMBL" id="JAWDGP010001820">
    <property type="protein sequence ID" value="KAK3787964.1"/>
    <property type="molecule type" value="Genomic_DNA"/>
</dbReference>
<feature type="compositionally biased region" description="Low complexity" evidence="2">
    <location>
        <begin position="82"/>
        <end position="99"/>
    </location>
</feature>
<sequence length="114" mass="13569">MENMLFRKKTEIEKEKFRLRKIVEKIQKAIEERNTIQANIVFLEGQAGQLQSTIDQQTKTSLEAQYALYLQRYQQQQPPPHQQQQQQPSPQQLQQQQQQHIYEDVIPGNQLPLQ</sequence>
<proteinExistence type="predicted"/>
<evidence type="ECO:0000313" key="3">
    <source>
        <dbReference type="EMBL" id="KAK3787964.1"/>
    </source>
</evidence>
<dbReference type="AlphaFoldDB" id="A0AAE1DYS9"/>
<reference evidence="3" key="1">
    <citation type="journal article" date="2023" name="G3 (Bethesda)">
        <title>A reference genome for the long-term kleptoplast-retaining sea slug Elysia crispata morphotype clarki.</title>
        <authorList>
            <person name="Eastman K.E."/>
            <person name="Pendleton A.L."/>
            <person name="Shaikh M.A."/>
            <person name="Suttiyut T."/>
            <person name="Ogas R."/>
            <person name="Tomko P."/>
            <person name="Gavelis G."/>
            <person name="Widhalm J.R."/>
            <person name="Wisecaver J.H."/>
        </authorList>
    </citation>
    <scope>NUCLEOTIDE SEQUENCE</scope>
    <source>
        <strain evidence="3">ECLA1</strain>
    </source>
</reference>
<evidence type="ECO:0000256" key="1">
    <source>
        <dbReference type="SAM" id="Coils"/>
    </source>
</evidence>
<evidence type="ECO:0000256" key="2">
    <source>
        <dbReference type="SAM" id="MobiDB-lite"/>
    </source>
</evidence>